<feature type="transmembrane region" description="Helical" evidence="1">
    <location>
        <begin position="26"/>
        <end position="54"/>
    </location>
</feature>
<dbReference type="InterPro" id="IPR045034">
    <property type="entry name" value="O-acyltransferase_WSD1-like"/>
</dbReference>
<evidence type="ECO:0000256" key="1">
    <source>
        <dbReference type="SAM" id="Phobius"/>
    </source>
</evidence>
<dbReference type="GO" id="GO:0008374">
    <property type="term" value="F:O-acyltransferase activity"/>
    <property type="evidence" value="ECO:0007669"/>
    <property type="project" value="InterPro"/>
</dbReference>
<organism evidence="3 4">
    <name type="scientific">Folsomia candida</name>
    <name type="common">Springtail</name>
    <dbReference type="NCBI Taxonomy" id="158441"/>
    <lineage>
        <taxon>Eukaryota</taxon>
        <taxon>Metazoa</taxon>
        <taxon>Ecdysozoa</taxon>
        <taxon>Arthropoda</taxon>
        <taxon>Hexapoda</taxon>
        <taxon>Collembola</taxon>
        <taxon>Entomobryomorpha</taxon>
        <taxon>Isotomoidea</taxon>
        <taxon>Isotomidae</taxon>
        <taxon>Proisotominae</taxon>
        <taxon>Folsomia</taxon>
    </lineage>
</organism>
<proteinExistence type="predicted"/>
<keyword evidence="4" id="KW-1185">Reference proteome</keyword>
<evidence type="ECO:0000313" key="4">
    <source>
        <dbReference type="Proteomes" id="UP000198287"/>
    </source>
</evidence>
<keyword evidence="1" id="KW-1133">Transmembrane helix</keyword>
<dbReference type="InterPro" id="IPR009721">
    <property type="entry name" value="O-acyltransferase_WSD1_C"/>
</dbReference>
<dbReference type="AlphaFoldDB" id="A0A226EYN3"/>
<keyword evidence="1" id="KW-0812">Transmembrane</keyword>
<gene>
    <name evidence="3" type="ORF">Fcan01_01028</name>
</gene>
<sequence>MFSSIGWLIFIDKIKNSSISFRTMPAMLVFLAAIFLTLVVPPVVIPILTFFLIIRKVVEFGARIFKKSEFLEIVDPFSAMFATRPVYSRKSFTTVNILEIDRPTIPLHKLIADFEEKVLHAVQDASASRVLYPELKCKLVKWWGYYFWETCETFNLASQIKYLEDQDFPKVNLANTENWNKLVNYVSTERLWQEGDPVWEMLVMEKVTTERGVDKSLIIWRCSHVLCDGWSMLKMAARLFDTAVIPPAQQIPTQRPSYWPGIISLCTLPYDFVKHQLHVESVRALIPPPRQTDSTSCSQQDEIFSKTVPTLAIADLKRIKDTYQVDFLSLLLAGVTSAIREAYRSNSGHVTDAQIKVGFVLAVPNHPEKLCNHLSTGTILLPIGVESSADRLRFIGDRIRALRSTRLPQLRVYLLRAVGSLPITILNLVGKNSRPRASVVFNNVIGPQEKLHLYGNDVTVPYVGVNMAGNVNTGFAHDACFFTHGGAGTLRVSGFGDYFHRPDQDAGKFLDSCNHEWNKLFDTVDRNALSPLVQD</sequence>
<dbReference type="PANTHER" id="PTHR31650">
    <property type="entry name" value="O-ACYLTRANSFERASE (WSD1-LIKE) FAMILY PROTEIN"/>
    <property type="match status" value="1"/>
</dbReference>
<dbReference type="EMBL" id="LNIX01000001">
    <property type="protein sequence ID" value="OXA61941.1"/>
    <property type="molecule type" value="Genomic_DNA"/>
</dbReference>
<keyword evidence="1" id="KW-0472">Membrane</keyword>
<comment type="caution">
    <text evidence="3">The sequence shown here is derived from an EMBL/GenBank/DDBJ whole genome shotgun (WGS) entry which is preliminary data.</text>
</comment>
<name>A0A226EYN3_FOLCA</name>
<dbReference type="GO" id="GO:0019432">
    <property type="term" value="P:triglyceride biosynthetic process"/>
    <property type="evidence" value="ECO:0007669"/>
    <property type="project" value="TreeGrafter"/>
</dbReference>
<evidence type="ECO:0000259" key="2">
    <source>
        <dbReference type="Pfam" id="PF06974"/>
    </source>
</evidence>
<dbReference type="OrthoDB" id="619536at2759"/>
<protein>
    <recommendedName>
        <fullName evidence="2">O-acyltransferase WSD1 C-terminal domain-containing protein</fullName>
    </recommendedName>
</protein>
<accession>A0A226EYN3</accession>
<feature type="domain" description="O-acyltransferase WSD1 C-terminal" evidence="2">
    <location>
        <begin position="372"/>
        <end position="464"/>
    </location>
</feature>
<dbReference type="Proteomes" id="UP000198287">
    <property type="component" value="Unassembled WGS sequence"/>
</dbReference>
<dbReference type="PANTHER" id="PTHR31650:SF1">
    <property type="entry name" value="WAX ESTER SYNTHASE_DIACYLGLYCEROL ACYLTRANSFERASE 4-RELATED"/>
    <property type="match status" value="1"/>
</dbReference>
<reference evidence="3 4" key="1">
    <citation type="submission" date="2015-12" db="EMBL/GenBank/DDBJ databases">
        <title>The genome of Folsomia candida.</title>
        <authorList>
            <person name="Faddeeva A."/>
            <person name="Derks M.F."/>
            <person name="Anvar Y."/>
            <person name="Smit S."/>
            <person name="Van Straalen N."/>
            <person name="Roelofs D."/>
        </authorList>
    </citation>
    <scope>NUCLEOTIDE SEQUENCE [LARGE SCALE GENOMIC DNA]</scope>
    <source>
        <strain evidence="3 4">VU population</strain>
        <tissue evidence="3">Whole body</tissue>
    </source>
</reference>
<dbReference type="GO" id="GO:0005886">
    <property type="term" value="C:plasma membrane"/>
    <property type="evidence" value="ECO:0007669"/>
    <property type="project" value="TreeGrafter"/>
</dbReference>
<dbReference type="Pfam" id="PF06974">
    <property type="entry name" value="WS_DGAT_C"/>
    <property type="match status" value="1"/>
</dbReference>
<evidence type="ECO:0000313" key="3">
    <source>
        <dbReference type="EMBL" id="OXA61941.1"/>
    </source>
</evidence>